<gene>
    <name evidence="2" type="ORF">RFULGI_LOCUS12585</name>
</gene>
<keyword evidence="1" id="KW-0175">Coiled coil</keyword>
<accession>A0A9N9NJH0</accession>
<feature type="non-terminal residue" evidence="2">
    <location>
        <position position="1"/>
    </location>
</feature>
<keyword evidence="3" id="KW-1185">Reference proteome</keyword>
<feature type="coiled-coil region" evidence="1">
    <location>
        <begin position="190"/>
        <end position="217"/>
    </location>
</feature>
<dbReference type="OrthoDB" id="2410400at2759"/>
<evidence type="ECO:0000313" key="2">
    <source>
        <dbReference type="EMBL" id="CAG8737290.1"/>
    </source>
</evidence>
<evidence type="ECO:0000313" key="3">
    <source>
        <dbReference type="Proteomes" id="UP000789396"/>
    </source>
</evidence>
<protein>
    <submittedName>
        <fullName evidence="2">7480_t:CDS:1</fullName>
    </submittedName>
</protein>
<evidence type="ECO:0000256" key="1">
    <source>
        <dbReference type="SAM" id="Coils"/>
    </source>
</evidence>
<proteinExistence type="predicted"/>
<reference evidence="2" key="1">
    <citation type="submission" date="2021-06" db="EMBL/GenBank/DDBJ databases">
        <authorList>
            <person name="Kallberg Y."/>
            <person name="Tangrot J."/>
            <person name="Rosling A."/>
        </authorList>
    </citation>
    <scope>NUCLEOTIDE SEQUENCE</scope>
    <source>
        <strain evidence="2">IN212</strain>
    </source>
</reference>
<organism evidence="2 3">
    <name type="scientific">Racocetra fulgida</name>
    <dbReference type="NCBI Taxonomy" id="60492"/>
    <lineage>
        <taxon>Eukaryota</taxon>
        <taxon>Fungi</taxon>
        <taxon>Fungi incertae sedis</taxon>
        <taxon>Mucoromycota</taxon>
        <taxon>Glomeromycotina</taxon>
        <taxon>Glomeromycetes</taxon>
        <taxon>Diversisporales</taxon>
        <taxon>Gigasporaceae</taxon>
        <taxon>Racocetra</taxon>
    </lineage>
</organism>
<dbReference type="Proteomes" id="UP000789396">
    <property type="component" value="Unassembled WGS sequence"/>
</dbReference>
<dbReference type="EMBL" id="CAJVPZ010030665">
    <property type="protein sequence ID" value="CAG8737290.1"/>
    <property type="molecule type" value="Genomic_DNA"/>
</dbReference>
<name>A0A9N9NJH0_9GLOM</name>
<sequence length="325" mass="38055">KSSGNPRCPKCGLHYKDIHGHVKRIHNTTLSILKLQVNGKRNQNVQYQDNRTRQDRRNDRLYNRSHLIKQIDGYLRILRSQKRNAPKEDELIFDDKIQWFNKLKESARTANEDDLSFFQSIYSDFNKLKQLKEELRDVKNKLNKLEPLEQESDAGLDLHSQYLLMKTEIVQKDTDIDNLTRKVADLNLVNEERIKLINDLEAQIAKLTSDIGILRSNCKMIDAESIQNATKLHDAESKIADEKRKYNSFVAKHERELRSRDERESDLYSHITLLKNRIKDLESMLAPQRIDIFSLKKLDPMVEKLADATISLTSLGLSYNDFENY</sequence>
<dbReference type="AlphaFoldDB" id="A0A9N9NJH0"/>
<comment type="caution">
    <text evidence="2">The sequence shown here is derived from an EMBL/GenBank/DDBJ whole genome shotgun (WGS) entry which is preliminary data.</text>
</comment>
<feature type="non-terminal residue" evidence="2">
    <location>
        <position position="325"/>
    </location>
</feature>